<keyword evidence="5" id="KW-0234">DNA repair</keyword>
<dbReference type="PANTHER" id="PTHR33516:SF2">
    <property type="entry name" value="LEXA REPRESSOR-RELATED"/>
    <property type="match status" value="1"/>
</dbReference>
<gene>
    <name evidence="9" type="primary">umuD</name>
    <name evidence="9" type="ORF">M8318_03040</name>
</gene>
<keyword evidence="10" id="KW-1185">Reference proteome</keyword>
<evidence type="ECO:0000313" key="10">
    <source>
        <dbReference type="Proteomes" id="UP001062027"/>
    </source>
</evidence>
<evidence type="ECO:0000256" key="5">
    <source>
        <dbReference type="ARBA" id="ARBA00023204"/>
    </source>
</evidence>
<dbReference type="EC" id="2.7.7.7" evidence="9"/>
<evidence type="ECO:0000256" key="3">
    <source>
        <dbReference type="ARBA" id="ARBA00022801"/>
    </source>
</evidence>
<dbReference type="InterPro" id="IPR039418">
    <property type="entry name" value="LexA-like"/>
</dbReference>
<dbReference type="RefSeq" id="WP_262660919.1">
    <property type="nucleotide sequence ID" value="NZ_JAMHKS010000063.1"/>
</dbReference>
<comment type="similarity">
    <text evidence="1 7">Belongs to the peptidase S24 family.</text>
</comment>
<evidence type="ECO:0000256" key="6">
    <source>
        <dbReference type="ARBA" id="ARBA00023236"/>
    </source>
</evidence>
<name>A0ABT2R702_9ENTR</name>
<dbReference type="InterPro" id="IPR006197">
    <property type="entry name" value="Peptidase_S24_LexA"/>
</dbReference>
<dbReference type="GO" id="GO:0003887">
    <property type="term" value="F:DNA-directed DNA polymerase activity"/>
    <property type="evidence" value="ECO:0007669"/>
    <property type="project" value="UniProtKB-EC"/>
</dbReference>
<accession>A0ABT2R702</accession>
<keyword evidence="9" id="KW-0808">Transferase</keyword>
<organism evidence="9 10">
    <name type="scientific">Leclercia tamurae</name>
    <dbReference type="NCBI Taxonomy" id="2926467"/>
    <lineage>
        <taxon>Bacteria</taxon>
        <taxon>Pseudomonadati</taxon>
        <taxon>Pseudomonadota</taxon>
        <taxon>Gammaproteobacteria</taxon>
        <taxon>Enterobacterales</taxon>
        <taxon>Enterobacteriaceae</taxon>
        <taxon>Leclercia</taxon>
    </lineage>
</organism>
<evidence type="ECO:0000256" key="4">
    <source>
        <dbReference type="ARBA" id="ARBA00022813"/>
    </source>
</evidence>
<evidence type="ECO:0000256" key="2">
    <source>
        <dbReference type="ARBA" id="ARBA00022763"/>
    </source>
</evidence>
<dbReference type="Pfam" id="PF00717">
    <property type="entry name" value="Peptidase_S24"/>
    <property type="match status" value="1"/>
</dbReference>
<keyword evidence="4 7" id="KW-0068">Autocatalytic cleavage</keyword>
<keyword evidence="3 7" id="KW-0378">Hydrolase</keyword>
<comment type="caution">
    <text evidence="9">The sequence shown here is derived from an EMBL/GenBank/DDBJ whole genome shotgun (WGS) entry which is preliminary data.</text>
</comment>
<evidence type="ECO:0000259" key="8">
    <source>
        <dbReference type="Pfam" id="PF00717"/>
    </source>
</evidence>
<dbReference type="SUPFAM" id="SSF51306">
    <property type="entry name" value="LexA/Signal peptidase"/>
    <property type="match status" value="1"/>
</dbReference>
<dbReference type="EMBL" id="JAMHKS010000063">
    <property type="protein sequence ID" value="MCU6676643.1"/>
    <property type="molecule type" value="Genomic_DNA"/>
</dbReference>
<dbReference type="PRINTS" id="PR00726">
    <property type="entry name" value="LEXASERPTASE"/>
</dbReference>
<dbReference type="CDD" id="cd06529">
    <property type="entry name" value="S24_LexA-like"/>
    <property type="match status" value="1"/>
</dbReference>
<evidence type="ECO:0000313" key="9">
    <source>
        <dbReference type="EMBL" id="MCU6676643.1"/>
    </source>
</evidence>
<evidence type="ECO:0000256" key="7">
    <source>
        <dbReference type="RuleBase" id="RU003991"/>
    </source>
</evidence>
<proteinExistence type="inferred from homology"/>
<sequence>MKLQLLRPGKEIPPQTHPFFSDLASCGFPSPAQDYVESDLDLHDYCIRHPSATYYLRASGDSMSDGSLFNGDLLVVDCAEKPQHGDIVVASLQGEFTVKRLLLRPRLILQPMNAVWAPIYPDPNELEIFGVVTHIIHRTREMY</sequence>
<dbReference type="InterPro" id="IPR036286">
    <property type="entry name" value="LexA/Signal_pep-like_sf"/>
</dbReference>
<feature type="domain" description="Peptidase S24/S26A/S26B/S26C" evidence="8">
    <location>
        <begin position="19"/>
        <end position="132"/>
    </location>
</feature>
<evidence type="ECO:0000256" key="1">
    <source>
        <dbReference type="ARBA" id="ARBA00007484"/>
    </source>
</evidence>
<keyword evidence="6" id="KW-0742">SOS response</keyword>
<reference evidence="9" key="1">
    <citation type="submission" date="2022-05" db="EMBL/GenBank/DDBJ databases">
        <title>Description of a novel species of Leclercia; Leclercia tamurae and the Proposal for a Novel Genus Silvania gen. nov. Containing Two Novel Species Silvania hatchlandensis sp. nov. and Silvania confinis sp. nov. Isolated from the Rhizosphere of Oak.</title>
        <authorList>
            <person name="Maddock D.W."/>
            <person name="Brady C.L."/>
            <person name="Denman S."/>
            <person name="Arnold D."/>
        </authorList>
    </citation>
    <scope>NUCLEOTIDE SEQUENCE</scope>
    <source>
        <strain evidence="9">H6S3</strain>
    </source>
</reference>
<dbReference type="InterPro" id="IPR015927">
    <property type="entry name" value="Peptidase_S24_S26A/B/C"/>
</dbReference>
<dbReference type="Gene3D" id="2.10.109.10">
    <property type="entry name" value="Umud Fragment, subunit A"/>
    <property type="match status" value="1"/>
</dbReference>
<dbReference type="NCBIfam" id="NF007621">
    <property type="entry name" value="PRK10276.1"/>
    <property type="match status" value="1"/>
</dbReference>
<keyword evidence="2" id="KW-0227">DNA damage</keyword>
<protein>
    <submittedName>
        <fullName evidence="9">Translesion error-prone DNA polymerase V autoproteolytic subunit</fullName>
        <ecNumber evidence="9">2.7.7.7</ecNumber>
    </submittedName>
</protein>
<dbReference type="InterPro" id="IPR050077">
    <property type="entry name" value="LexA_repressor"/>
</dbReference>
<dbReference type="Proteomes" id="UP001062027">
    <property type="component" value="Unassembled WGS sequence"/>
</dbReference>
<dbReference type="PANTHER" id="PTHR33516">
    <property type="entry name" value="LEXA REPRESSOR"/>
    <property type="match status" value="1"/>
</dbReference>
<keyword evidence="9" id="KW-0548">Nucleotidyltransferase</keyword>